<feature type="active site" evidence="4">
    <location>
        <position position="35"/>
    </location>
</feature>
<dbReference type="PRINTS" id="PR01011">
    <property type="entry name" value="GLUTPROXDASE"/>
</dbReference>
<gene>
    <name evidence="6" type="ORF">AKO1_000569</name>
</gene>
<dbReference type="SUPFAM" id="SSF52833">
    <property type="entry name" value="Thioredoxin-like"/>
    <property type="match status" value="1"/>
</dbReference>
<dbReference type="Proteomes" id="UP001431209">
    <property type="component" value="Unassembled WGS sequence"/>
</dbReference>
<dbReference type="FunFam" id="3.40.30.10:FF:000010">
    <property type="entry name" value="Glutathione peroxidase"/>
    <property type="match status" value="1"/>
</dbReference>
<dbReference type="InterPro" id="IPR036249">
    <property type="entry name" value="Thioredoxin-like_sf"/>
</dbReference>
<dbReference type="InterPro" id="IPR029759">
    <property type="entry name" value="GPX_AS"/>
</dbReference>
<dbReference type="Pfam" id="PF00255">
    <property type="entry name" value="GSHPx"/>
    <property type="match status" value="1"/>
</dbReference>
<sequence length="164" mass="18740">MTVYDYKIKDANKNEVSLEQYRGKVLLIVNVASKCGNTPQYKDLQLLQEKYQDKGFQILAFPCNQFMFQEPGDEQTICEFATSKYNVTFPIHAKIHVNGSSAEPLFDYLKKEQTGVLGTKAVKWNFTKFLVDRNGIPIKRYSPNDLPLSFEKDIATACEVNVLN</sequence>
<dbReference type="AlphaFoldDB" id="A0AAW2Z9I2"/>
<dbReference type="PANTHER" id="PTHR11592">
    <property type="entry name" value="GLUTATHIONE PEROXIDASE"/>
    <property type="match status" value="1"/>
</dbReference>
<dbReference type="PIRSF" id="PIRSF000303">
    <property type="entry name" value="Glutathion_perox"/>
    <property type="match status" value="1"/>
</dbReference>
<dbReference type="EMBL" id="JAOPGA020001163">
    <property type="protein sequence ID" value="KAL0485746.1"/>
    <property type="molecule type" value="Genomic_DNA"/>
</dbReference>
<organism evidence="6 7">
    <name type="scientific">Acrasis kona</name>
    <dbReference type="NCBI Taxonomy" id="1008807"/>
    <lineage>
        <taxon>Eukaryota</taxon>
        <taxon>Discoba</taxon>
        <taxon>Heterolobosea</taxon>
        <taxon>Tetramitia</taxon>
        <taxon>Eutetramitia</taxon>
        <taxon>Acrasidae</taxon>
        <taxon>Acrasis</taxon>
    </lineage>
</organism>
<evidence type="ECO:0000313" key="6">
    <source>
        <dbReference type="EMBL" id="KAL0485746.1"/>
    </source>
</evidence>
<comment type="similarity">
    <text evidence="1 5">Belongs to the glutathione peroxidase family.</text>
</comment>
<reference evidence="6 7" key="1">
    <citation type="submission" date="2024-03" db="EMBL/GenBank/DDBJ databases">
        <title>The Acrasis kona genome and developmental transcriptomes reveal deep origins of eukaryotic multicellular pathways.</title>
        <authorList>
            <person name="Sheikh S."/>
            <person name="Fu C.-J."/>
            <person name="Brown M.W."/>
            <person name="Baldauf S.L."/>
        </authorList>
    </citation>
    <scope>NUCLEOTIDE SEQUENCE [LARGE SCALE GENOMIC DNA]</scope>
    <source>
        <strain evidence="6 7">ATCC MYA-3509</strain>
    </source>
</reference>
<accession>A0AAW2Z9I2</accession>
<keyword evidence="3 5" id="KW-0560">Oxidoreductase</keyword>
<evidence type="ECO:0000256" key="2">
    <source>
        <dbReference type="ARBA" id="ARBA00022559"/>
    </source>
</evidence>
<dbReference type="GO" id="GO:0006979">
    <property type="term" value="P:response to oxidative stress"/>
    <property type="evidence" value="ECO:0007669"/>
    <property type="project" value="InterPro"/>
</dbReference>
<dbReference type="Gene3D" id="3.40.30.10">
    <property type="entry name" value="Glutaredoxin"/>
    <property type="match status" value="1"/>
</dbReference>
<evidence type="ECO:0000256" key="3">
    <source>
        <dbReference type="ARBA" id="ARBA00023002"/>
    </source>
</evidence>
<evidence type="ECO:0000313" key="7">
    <source>
        <dbReference type="Proteomes" id="UP001431209"/>
    </source>
</evidence>
<dbReference type="CDD" id="cd00340">
    <property type="entry name" value="GSH_Peroxidase"/>
    <property type="match status" value="1"/>
</dbReference>
<keyword evidence="7" id="KW-1185">Reference proteome</keyword>
<dbReference type="PROSITE" id="PS51355">
    <property type="entry name" value="GLUTATHIONE_PEROXID_3"/>
    <property type="match status" value="1"/>
</dbReference>
<evidence type="ECO:0000256" key="4">
    <source>
        <dbReference type="PIRSR" id="PIRSR000303-1"/>
    </source>
</evidence>
<evidence type="ECO:0000256" key="1">
    <source>
        <dbReference type="ARBA" id="ARBA00006926"/>
    </source>
</evidence>
<dbReference type="InterPro" id="IPR029760">
    <property type="entry name" value="GPX_CS"/>
</dbReference>
<proteinExistence type="inferred from homology"/>
<protein>
    <recommendedName>
        <fullName evidence="5">Glutathione peroxidase</fullName>
    </recommendedName>
</protein>
<dbReference type="PANTHER" id="PTHR11592:SF78">
    <property type="entry name" value="GLUTATHIONE PEROXIDASE"/>
    <property type="match status" value="1"/>
</dbReference>
<evidence type="ECO:0000256" key="5">
    <source>
        <dbReference type="RuleBase" id="RU000499"/>
    </source>
</evidence>
<keyword evidence="2 5" id="KW-0575">Peroxidase</keyword>
<dbReference type="PROSITE" id="PS00763">
    <property type="entry name" value="GLUTATHIONE_PEROXID_2"/>
    <property type="match status" value="1"/>
</dbReference>
<dbReference type="InterPro" id="IPR000889">
    <property type="entry name" value="Glutathione_peroxidase"/>
</dbReference>
<comment type="caution">
    <text evidence="6">The sequence shown here is derived from an EMBL/GenBank/DDBJ whole genome shotgun (WGS) entry which is preliminary data.</text>
</comment>
<dbReference type="PROSITE" id="PS00460">
    <property type="entry name" value="GLUTATHIONE_PEROXID_1"/>
    <property type="match status" value="1"/>
</dbReference>
<name>A0AAW2Z9I2_9EUKA</name>
<dbReference type="GO" id="GO:0004601">
    <property type="term" value="F:peroxidase activity"/>
    <property type="evidence" value="ECO:0007669"/>
    <property type="project" value="UniProtKB-KW"/>
</dbReference>